<evidence type="ECO:0000313" key="12">
    <source>
        <dbReference type="EMBL" id="GEL95572.1"/>
    </source>
</evidence>
<keyword evidence="4 10" id="KW-1003">Cell membrane</keyword>
<keyword evidence="13" id="KW-1185">Reference proteome</keyword>
<evidence type="ECO:0000256" key="1">
    <source>
        <dbReference type="ARBA" id="ARBA00004651"/>
    </source>
</evidence>
<evidence type="ECO:0000313" key="13">
    <source>
        <dbReference type="Proteomes" id="UP000321720"/>
    </source>
</evidence>
<dbReference type="EMBL" id="BJWG01000009">
    <property type="protein sequence ID" value="GEL95572.1"/>
    <property type="molecule type" value="Genomic_DNA"/>
</dbReference>
<dbReference type="InterPro" id="IPR035906">
    <property type="entry name" value="MetI-like_sf"/>
</dbReference>
<feature type="transmembrane region" description="Helical" evidence="9">
    <location>
        <begin position="84"/>
        <end position="105"/>
    </location>
</feature>
<dbReference type="InterPro" id="IPR035277">
    <property type="entry name" value="MalF_N"/>
</dbReference>
<evidence type="ECO:0000256" key="7">
    <source>
        <dbReference type="ARBA" id="ARBA00022989"/>
    </source>
</evidence>
<comment type="caution">
    <text evidence="12">The sequence shown here is derived from an EMBL/GenBank/DDBJ whole genome shotgun (WGS) entry which is preliminary data.</text>
</comment>
<dbReference type="Gene3D" id="1.20.58.370">
    <property type="entry name" value="MalF N-terminal region-like"/>
    <property type="match status" value="1"/>
</dbReference>
<feature type="domain" description="ABC transmembrane type-1" evidence="11">
    <location>
        <begin position="302"/>
        <end position="526"/>
    </location>
</feature>
<protein>
    <recommendedName>
        <fullName evidence="10">Maltose/maltodextrin transport system permease protein</fullName>
    </recommendedName>
</protein>
<evidence type="ECO:0000259" key="11">
    <source>
        <dbReference type="PROSITE" id="PS50928"/>
    </source>
</evidence>
<evidence type="ECO:0000256" key="6">
    <source>
        <dbReference type="ARBA" id="ARBA00022692"/>
    </source>
</evidence>
<evidence type="ECO:0000256" key="4">
    <source>
        <dbReference type="ARBA" id="ARBA00022475"/>
    </source>
</evidence>
<reference evidence="12 13" key="1">
    <citation type="submission" date="2019-07" db="EMBL/GenBank/DDBJ databases">
        <title>Whole genome shotgun sequence of Cellulomonas composti NBRC 100758.</title>
        <authorList>
            <person name="Hosoyama A."/>
            <person name="Uohara A."/>
            <person name="Ohji S."/>
            <person name="Ichikawa N."/>
        </authorList>
    </citation>
    <scope>NUCLEOTIDE SEQUENCE [LARGE SCALE GENOMIC DNA]</scope>
    <source>
        <strain evidence="12 13">NBRC 100758</strain>
    </source>
</reference>
<dbReference type="GO" id="GO:1990060">
    <property type="term" value="C:maltose transport complex"/>
    <property type="evidence" value="ECO:0007669"/>
    <property type="project" value="TreeGrafter"/>
</dbReference>
<sequence>MITDPKTAPPREVDTRVSHARRWDGRGWGFVVKLALMALVNAFGVMAIWSAYLQRSWAVLGLMLVLVVAADWVYFTKRAVPLKYILPGLSFLVLFQLFTIGYTGYVAMTNYGTGHNGTQQQAVDALLIQSEQKVEGSPSYPLTIVEQGDELGFAIVDEGVVKVGTAEDPLQPAPDATVEDGRATAVPGWEVVDRGTLMSDAALQNEVLALRVPISEDADDGSVRTREGTTGQVYHSTLEWDPAAQTMTDTTTGVVYSATDEGLFVAEDGTALAVGWRVFVGFENFTKAFTDDTYSGPLLKITAWTFVFAFFSVVTSFLMGLVMALIYNDPRVRARRVLRMLFILPYAFPAFLSALLWKGMLSANPDYGIVNKLFFFDARIDWLNDPFLAKVSLIAVNLWLSYPYWFLVCTGALQSLPDDVLEAARIDGAGRWRTWRAITMPLLLVSTAPLLIASFAFNFNNFTLVYMLTGGGPRFTDTSATLGATDILISMVYQISGVSGGRADFGLASALSIVIFVIIGGISALMFRRTRKLEEV</sequence>
<dbReference type="CDD" id="cd06261">
    <property type="entry name" value="TM_PBP2"/>
    <property type="match status" value="1"/>
</dbReference>
<dbReference type="InterPro" id="IPR000515">
    <property type="entry name" value="MetI-like"/>
</dbReference>
<comment type="similarity">
    <text evidence="2 10">Belongs to the binding-protein-dependent transport system permease family. MalFG subfamily.</text>
</comment>
<accession>A0A511JC72</accession>
<evidence type="ECO:0000256" key="5">
    <source>
        <dbReference type="ARBA" id="ARBA00022597"/>
    </source>
</evidence>
<evidence type="ECO:0000256" key="3">
    <source>
        <dbReference type="ARBA" id="ARBA00022448"/>
    </source>
</evidence>
<evidence type="ECO:0000256" key="9">
    <source>
        <dbReference type="RuleBase" id="RU363032"/>
    </source>
</evidence>
<dbReference type="AlphaFoldDB" id="A0A511JC72"/>
<dbReference type="SUPFAM" id="SSF161098">
    <property type="entry name" value="MetI-like"/>
    <property type="match status" value="1"/>
</dbReference>
<feature type="transmembrane region" description="Helical" evidence="9">
    <location>
        <begin position="30"/>
        <end position="51"/>
    </location>
</feature>
<comment type="function">
    <text evidence="10">Part of the ABC transporter complex MalEFGK involved in maltose/maltodextrin import. Probably responsible for the translocation of the substrate across the membrane.</text>
</comment>
<comment type="subcellular location">
    <subcellularLocation>
        <location evidence="1 9">Cell membrane</location>
        <topology evidence="1 9">Multi-pass membrane protein</topology>
    </subcellularLocation>
</comment>
<dbReference type="GO" id="GO:0015423">
    <property type="term" value="F:ABC-type maltose transporter activity"/>
    <property type="evidence" value="ECO:0007669"/>
    <property type="project" value="TreeGrafter"/>
</dbReference>
<dbReference type="RefSeq" id="WP_146843206.1">
    <property type="nucleotide sequence ID" value="NZ_BJWG01000009.1"/>
</dbReference>
<evidence type="ECO:0000256" key="2">
    <source>
        <dbReference type="ARBA" id="ARBA00009047"/>
    </source>
</evidence>
<feature type="transmembrane region" description="Helical" evidence="9">
    <location>
        <begin position="338"/>
        <end position="357"/>
    </location>
</feature>
<evidence type="ECO:0000256" key="8">
    <source>
        <dbReference type="ARBA" id="ARBA00023136"/>
    </source>
</evidence>
<keyword evidence="3 9" id="KW-0813">Transport</keyword>
<keyword evidence="5 10" id="KW-0762">Sugar transport</keyword>
<dbReference type="PROSITE" id="PS50928">
    <property type="entry name" value="ABC_TM1"/>
    <property type="match status" value="1"/>
</dbReference>
<dbReference type="Pfam" id="PF00528">
    <property type="entry name" value="BPD_transp_1"/>
    <property type="match status" value="1"/>
</dbReference>
<organism evidence="12 13">
    <name type="scientific">Cellulomonas composti</name>
    <dbReference type="NCBI Taxonomy" id="266130"/>
    <lineage>
        <taxon>Bacteria</taxon>
        <taxon>Bacillati</taxon>
        <taxon>Actinomycetota</taxon>
        <taxon>Actinomycetes</taxon>
        <taxon>Micrococcales</taxon>
        <taxon>Cellulomonadaceae</taxon>
        <taxon>Cellulomonas</taxon>
    </lineage>
</organism>
<feature type="transmembrane region" description="Helical" evidence="9">
    <location>
        <begin position="391"/>
        <end position="413"/>
    </location>
</feature>
<keyword evidence="6 9" id="KW-0812">Transmembrane</keyword>
<dbReference type="OrthoDB" id="9805974at2"/>
<dbReference type="GO" id="GO:0042956">
    <property type="term" value="P:maltodextrin transmembrane transport"/>
    <property type="evidence" value="ECO:0007669"/>
    <property type="project" value="TreeGrafter"/>
</dbReference>
<dbReference type="PANTHER" id="PTHR47314">
    <property type="entry name" value="MALTOSE/MALTODEXTRIN TRANSPORT SYSTEM PERMEASE PROTEIN MALF"/>
    <property type="match status" value="1"/>
</dbReference>
<keyword evidence="7 9" id="KW-1133">Transmembrane helix</keyword>
<keyword evidence="8 9" id="KW-0472">Membrane</keyword>
<proteinExistence type="inferred from homology"/>
<feature type="transmembrane region" description="Helical" evidence="9">
    <location>
        <begin position="434"/>
        <end position="457"/>
    </location>
</feature>
<dbReference type="Gene3D" id="3.10.650.10">
    <property type="entry name" value="MalF N-terminal region-like"/>
    <property type="match status" value="1"/>
</dbReference>
<feature type="transmembrane region" description="Helical" evidence="9">
    <location>
        <begin position="57"/>
        <end position="75"/>
    </location>
</feature>
<dbReference type="PANTHER" id="PTHR47314:SF1">
    <property type="entry name" value="MALTOSE_MALTODEXTRIN TRANSPORT SYSTEM PERMEASE PROTEIN MALF"/>
    <property type="match status" value="1"/>
</dbReference>
<feature type="transmembrane region" description="Helical" evidence="9">
    <location>
        <begin position="303"/>
        <end position="326"/>
    </location>
</feature>
<dbReference type="Pfam" id="PF16296">
    <property type="entry name" value="TM_PBP2_N"/>
    <property type="match status" value="1"/>
</dbReference>
<feature type="transmembrane region" description="Helical" evidence="9">
    <location>
        <begin position="505"/>
        <end position="527"/>
    </location>
</feature>
<name>A0A511JC72_9CELL</name>
<dbReference type="Proteomes" id="UP000321720">
    <property type="component" value="Unassembled WGS sequence"/>
</dbReference>
<evidence type="ECO:0000256" key="10">
    <source>
        <dbReference type="RuleBase" id="RU367050"/>
    </source>
</evidence>
<dbReference type="Gene3D" id="1.10.3720.10">
    <property type="entry name" value="MetI-like"/>
    <property type="match status" value="1"/>
</dbReference>
<gene>
    <name evidence="12" type="ORF">CCO02nite_22300</name>
</gene>
<dbReference type="SUPFAM" id="SSF160964">
    <property type="entry name" value="MalF N-terminal region-like"/>
    <property type="match status" value="1"/>
</dbReference>
<dbReference type="InterPro" id="IPR032550">
    <property type="entry name" value="TM_PBP2_N"/>
</dbReference>